<dbReference type="GO" id="GO:0003677">
    <property type="term" value="F:DNA binding"/>
    <property type="evidence" value="ECO:0007669"/>
    <property type="project" value="UniProtKB-UniRule"/>
</dbReference>
<evidence type="ECO:0000313" key="6">
    <source>
        <dbReference type="EMBL" id="MBD3664994.1"/>
    </source>
</evidence>
<comment type="caution">
    <text evidence="6">The sequence shown here is derived from an EMBL/GenBank/DDBJ whole genome shotgun (WGS) entry which is preliminary data.</text>
</comment>
<dbReference type="RefSeq" id="WP_191075999.1">
    <property type="nucleotide sequence ID" value="NZ_JACTAG010000002.1"/>
</dbReference>
<dbReference type="InterPro" id="IPR009057">
    <property type="entry name" value="Homeodomain-like_sf"/>
</dbReference>
<dbReference type="Pfam" id="PF00440">
    <property type="entry name" value="TetR_N"/>
    <property type="match status" value="1"/>
</dbReference>
<dbReference type="SUPFAM" id="SSF46689">
    <property type="entry name" value="Homeodomain-like"/>
    <property type="match status" value="1"/>
</dbReference>
<accession>A0A927D726</accession>
<evidence type="ECO:0000313" key="7">
    <source>
        <dbReference type="Proteomes" id="UP000635142"/>
    </source>
</evidence>
<dbReference type="Gene3D" id="1.10.357.10">
    <property type="entry name" value="Tetracycline Repressor, domain 2"/>
    <property type="match status" value="1"/>
</dbReference>
<dbReference type="SUPFAM" id="SSF48498">
    <property type="entry name" value="Tetracyclin repressor-like, C-terminal domain"/>
    <property type="match status" value="1"/>
</dbReference>
<dbReference type="InterPro" id="IPR023772">
    <property type="entry name" value="DNA-bd_HTH_TetR-type_CS"/>
</dbReference>
<name>A0A927D726_9RHOB</name>
<keyword evidence="2 4" id="KW-0238">DNA-binding</keyword>
<gene>
    <name evidence="6" type="ORF">H9Q16_13765</name>
</gene>
<protein>
    <submittedName>
        <fullName evidence="6">TetR/AcrR family transcriptional regulator</fullName>
    </submittedName>
</protein>
<keyword evidence="3" id="KW-0804">Transcription</keyword>
<evidence type="ECO:0000256" key="3">
    <source>
        <dbReference type="ARBA" id="ARBA00023163"/>
    </source>
</evidence>
<proteinExistence type="predicted"/>
<feature type="domain" description="HTH tetR-type" evidence="5">
    <location>
        <begin position="6"/>
        <end position="66"/>
    </location>
</feature>
<keyword evidence="7" id="KW-1185">Reference proteome</keyword>
<dbReference type="InterPro" id="IPR036271">
    <property type="entry name" value="Tet_transcr_reg_TetR-rel_C_sf"/>
</dbReference>
<dbReference type="PANTHER" id="PTHR47506:SF10">
    <property type="entry name" value="TRANSCRIPTIONAL REGULATORY PROTEIN"/>
    <property type="match status" value="1"/>
</dbReference>
<feature type="DNA-binding region" description="H-T-H motif" evidence="4">
    <location>
        <begin position="29"/>
        <end position="48"/>
    </location>
</feature>
<dbReference type="AlphaFoldDB" id="A0A927D726"/>
<evidence type="ECO:0000256" key="4">
    <source>
        <dbReference type="PROSITE-ProRule" id="PRU00335"/>
    </source>
</evidence>
<dbReference type="PROSITE" id="PS50977">
    <property type="entry name" value="HTH_TETR_2"/>
    <property type="match status" value="1"/>
</dbReference>
<dbReference type="InterPro" id="IPR001647">
    <property type="entry name" value="HTH_TetR"/>
</dbReference>
<keyword evidence="1" id="KW-0805">Transcription regulation</keyword>
<evidence type="ECO:0000256" key="2">
    <source>
        <dbReference type="ARBA" id="ARBA00023125"/>
    </source>
</evidence>
<sequence>MARPREFDTDEALERAMQVFWQHGYQDASLPDLLDGMGLTRGSLYKAFKDKKSLFLLVLDRYESAQVDAGVAMLTDPANGDGRTRVLALFGGLVAAVAAGDHRGCLLCTAASSAAADDVEIASAVHGGLAKLQQGIEAAIADIEGIAPGDRLRLANTLLTQYIGLRMLARSRLPMGILEQSVEGVADILDRAAR</sequence>
<evidence type="ECO:0000256" key="1">
    <source>
        <dbReference type="ARBA" id="ARBA00023015"/>
    </source>
</evidence>
<dbReference type="Proteomes" id="UP000635142">
    <property type="component" value="Unassembled WGS sequence"/>
</dbReference>
<dbReference type="EMBL" id="JACTAG010000002">
    <property type="protein sequence ID" value="MBD3664994.1"/>
    <property type="molecule type" value="Genomic_DNA"/>
</dbReference>
<dbReference type="Gene3D" id="1.10.10.60">
    <property type="entry name" value="Homeodomain-like"/>
    <property type="match status" value="1"/>
</dbReference>
<reference evidence="6" key="1">
    <citation type="submission" date="2020-08" db="EMBL/GenBank/DDBJ databases">
        <title>Sulfitobacter aestuariivivens sp. nov., isolated from a tidal flat.</title>
        <authorList>
            <person name="Park S."/>
            <person name="Yoon J.-H."/>
        </authorList>
    </citation>
    <scope>NUCLEOTIDE SEQUENCE</scope>
    <source>
        <strain evidence="6">TSTF-M16</strain>
    </source>
</reference>
<dbReference type="PANTHER" id="PTHR47506">
    <property type="entry name" value="TRANSCRIPTIONAL REGULATORY PROTEIN"/>
    <property type="match status" value="1"/>
</dbReference>
<dbReference type="PRINTS" id="PR00455">
    <property type="entry name" value="HTHTETR"/>
</dbReference>
<dbReference type="PROSITE" id="PS01081">
    <property type="entry name" value="HTH_TETR_1"/>
    <property type="match status" value="1"/>
</dbReference>
<evidence type="ECO:0000259" key="5">
    <source>
        <dbReference type="PROSITE" id="PS50977"/>
    </source>
</evidence>
<organism evidence="6 7">
    <name type="scientific">Sulfitobacter aestuariivivens</name>
    <dbReference type="NCBI Taxonomy" id="2766981"/>
    <lineage>
        <taxon>Bacteria</taxon>
        <taxon>Pseudomonadati</taxon>
        <taxon>Pseudomonadota</taxon>
        <taxon>Alphaproteobacteria</taxon>
        <taxon>Rhodobacterales</taxon>
        <taxon>Roseobacteraceae</taxon>
        <taxon>Sulfitobacter</taxon>
    </lineage>
</organism>